<feature type="domain" description="Pseudouridine synthase I TruA alpha/beta" evidence="8">
    <location>
        <begin position="10"/>
        <end position="105"/>
    </location>
</feature>
<dbReference type="AlphaFoldDB" id="A0A9D1XSR6"/>
<evidence type="ECO:0000259" key="8">
    <source>
        <dbReference type="Pfam" id="PF01416"/>
    </source>
</evidence>
<feature type="active site" description="Nucleophile" evidence="4 5">
    <location>
        <position position="52"/>
    </location>
</feature>
<evidence type="ECO:0000256" key="4">
    <source>
        <dbReference type="HAMAP-Rule" id="MF_00171"/>
    </source>
</evidence>
<gene>
    <name evidence="4 9" type="primary">truA</name>
    <name evidence="9" type="ORF">H9848_10680</name>
</gene>
<feature type="domain" description="Pseudouridine synthase I TruA alpha/beta" evidence="8">
    <location>
        <begin position="151"/>
        <end position="244"/>
    </location>
</feature>
<dbReference type="InterPro" id="IPR020097">
    <property type="entry name" value="PsdUridine_synth_TruA_a/b_dom"/>
</dbReference>
<dbReference type="NCBIfam" id="TIGR00071">
    <property type="entry name" value="hisT_truA"/>
    <property type="match status" value="1"/>
</dbReference>
<dbReference type="GO" id="GO:0003723">
    <property type="term" value="F:RNA binding"/>
    <property type="evidence" value="ECO:0007669"/>
    <property type="project" value="InterPro"/>
</dbReference>
<dbReference type="CDD" id="cd02570">
    <property type="entry name" value="PseudoU_synth_EcTruA"/>
    <property type="match status" value="1"/>
</dbReference>
<dbReference type="Gene3D" id="3.30.70.660">
    <property type="entry name" value="Pseudouridine synthase I, catalytic domain, C-terminal subdomain"/>
    <property type="match status" value="1"/>
</dbReference>
<evidence type="ECO:0000313" key="9">
    <source>
        <dbReference type="EMBL" id="HIX87052.1"/>
    </source>
</evidence>
<dbReference type="PANTHER" id="PTHR11142">
    <property type="entry name" value="PSEUDOURIDYLATE SYNTHASE"/>
    <property type="match status" value="1"/>
</dbReference>
<sequence>MRRYFIYLGYNGRNYNGWQTQPNGVTVQQTLEEALATFLRKPVPIVGAGRTDAGVHARMMVAHFDWEEEIEDLAFLADKLNRILPKDIAIYRIVPVRADAHARFDATSRTYKYYLTDQKNPFNQDWTYRTYVALDFDAMNAACAILFDYIDFTSFSKLHTDAKTNNCRILQAGWAREGDVWVFTIRADRFLRNMVRAIVGTLLEVGRKRMTLDGFRRVIEAKDRCQAGTSVPGHALFLVDVSYPEELFIDRKQVDEICG</sequence>
<dbReference type="HAMAP" id="MF_00171">
    <property type="entry name" value="TruA"/>
    <property type="match status" value="1"/>
</dbReference>
<feature type="binding site" evidence="4 6">
    <location>
        <position position="111"/>
    </location>
    <ligand>
        <name>substrate</name>
    </ligand>
</feature>
<dbReference type="PANTHER" id="PTHR11142:SF0">
    <property type="entry name" value="TRNA PSEUDOURIDINE SYNTHASE-LIKE 1"/>
    <property type="match status" value="1"/>
</dbReference>
<comment type="catalytic activity">
    <reaction evidence="4 7">
        <text>uridine(38/39/40) in tRNA = pseudouridine(38/39/40) in tRNA</text>
        <dbReference type="Rhea" id="RHEA:22376"/>
        <dbReference type="Rhea" id="RHEA-COMP:10085"/>
        <dbReference type="Rhea" id="RHEA-COMP:10087"/>
        <dbReference type="ChEBI" id="CHEBI:65314"/>
        <dbReference type="ChEBI" id="CHEBI:65315"/>
        <dbReference type="EC" id="5.4.99.12"/>
    </reaction>
</comment>
<organism evidence="9 10">
    <name type="scientific">Candidatus Parabacteroides intestinigallinarum</name>
    <dbReference type="NCBI Taxonomy" id="2838722"/>
    <lineage>
        <taxon>Bacteria</taxon>
        <taxon>Pseudomonadati</taxon>
        <taxon>Bacteroidota</taxon>
        <taxon>Bacteroidia</taxon>
        <taxon>Bacteroidales</taxon>
        <taxon>Tannerellaceae</taxon>
        <taxon>Parabacteroides</taxon>
    </lineage>
</organism>
<accession>A0A9D1XSR6</accession>
<dbReference type="GO" id="GO:0031119">
    <property type="term" value="P:tRNA pseudouridine synthesis"/>
    <property type="evidence" value="ECO:0007669"/>
    <property type="project" value="UniProtKB-UniRule"/>
</dbReference>
<evidence type="ECO:0000256" key="3">
    <source>
        <dbReference type="ARBA" id="ARBA00023235"/>
    </source>
</evidence>
<comment type="caution">
    <text evidence="4">Lacks conserved residue(s) required for the propagation of feature annotation.</text>
</comment>
<dbReference type="EC" id="5.4.99.12" evidence="4"/>
<dbReference type="InterPro" id="IPR020103">
    <property type="entry name" value="PsdUridine_synth_cat_dom_sf"/>
</dbReference>
<comment type="similarity">
    <text evidence="1 4 7">Belongs to the tRNA pseudouridine synthase TruA family.</text>
</comment>
<name>A0A9D1XSR6_9BACT</name>
<dbReference type="PIRSF" id="PIRSF001430">
    <property type="entry name" value="tRNA_psdUrid_synth"/>
    <property type="match status" value="1"/>
</dbReference>
<dbReference type="Gene3D" id="3.30.70.580">
    <property type="entry name" value="Pseudouridine synthase I, catalytic domain, N-terminal subdomain"/>
    <property type="match status" value="1"/>
</dbReference>
<reference evidence="9" key="1">
    <citation type="journal article" date="2021" name="PeerJ">
        <title>Extensive microbial diversity within the chicken gut microbiome revealed by metagenomics and culture.</title>
        <authorList>
            <person name="Gilroy R."/>
            <person name="Ravi A."/>
            <person name="Getino M."/>
            <person name="Pursley I."/>
            <person name="Horton D.L."/>
            <person name="Alikhan N.F."/>
            <person name="Baker D."/>
            <person name="Gharbi K."/>
            <person name="Hall N."/>
            <person name="Watson M."/>
            <person name="Adriaenssens E.M."/>
            <person name="Foster-Nyarko E."/>
            <person name="Jarju S."/>
            <person name="Secka A."/>
            <person name="Antonio M."/>
            <person name="Oren A."/>
            <person name="Chaudhuri R.R."/>
            <person name="La Ragione R."/>
            <person name="Hildebrand F."/>
            <person name="Pallen M.J."/>
        </authorList>
    </citation>
    <scope>NUCLEOTIDE SEQUENCE</scope>
    <source>
        <strain evidence="9">ChiHecec2B26-12326</strain>
    </source>
</reference>
<evidence type="ECO:0000256" key="6">
    <source>
        <dbReference type="PIRSR" id="PIRSR001430-2"/>
    </source>
</evidence>
<evidence type="ECO:0000313" key="10">
    <source>
        <dbReference type="Proteomes" id="UP000823847"/>
    </source>
</evidence>
<dbReference type="EMBL" id="DXEN01000080">
    <property type="protein sequence ID" value="HIX87052.1"/>
    <property type="molecule type" value="Genomic_DNA"/>
</dbReference>
<dbReference type="InterPro" id="IPR020095">
    <property type="entry name" value="PsdUridine_synth_TruA_C"/>
</dbReference>
<evidence type="ECO:0000256" key="2">
    <source>
        <dbReference type="ARBA" id="ARBA00022694"/>
    </source>
</evidence>
<comment type="subunit">
    <text evidence="4">Homodimer.</text>
</comment>
<proteinExistence type="inferred from homology"/>
<dbReference type="Proteomes" id="UP000823847">
    <property type="component" value="Unassembled WGS sequence"/>
</dbReference>
<dbReference type="GO" id="GO:0160147">
    <property type="term" value="F:tRNA pseudouridine(38-40) synthase activity"/>
    <property type="evidence" value="ECO:0007669"/>
    <property type="project" value="UniProtKB-EC"/>
</dbReference>
<reference evidence="9" key="2">
    <citation type="submission" date="2021-04" db="EMBL/GenBank/DDBJ databases">
        <authorList>
            <person name="Gilroy R."/>
        </authorList>
    </citation>
    <scope>NUCLEOTIDE SEQUENCE</scope>
    <source>
        <strain evidence="9">ChiHecec2B26-12326</strain>
    </source>
</reference>
<evidence type="ECO:0000256" key="1">
    <source>
        <dbReference type="ARBA" id="ARBA00009375"/>
    </source>
</evidence>
<comment type="caution">
    <text evidence="9">The sequence shown here is derived from an EMBL/GenBank/DDBJ whole genome shotgun (WGS) entry which is preliminary data.</text>
</comment>
<dbReference type="InterPro" id="IPR001406">
    <property type="entry name" value="PsdUridine_synth_TruA"/>
</dbReference>
<comment type="function">
    <text evidence="4">Formation of pseudouridine at positions 38, 39 and 40 in the anticodon stem and loop of transfer RNAs.</text>
</comment>
<evidence type="ECO:0000256" key="7">
    <source>
        <dbReference type="RuleBase" id="RU003792"/>
    </source>
</evidence>
<dbReference type="FunFam" id="3.30.70.580:FF:000001">
    <property type="entry name" value="tRNA pseudouridine synthase A"/>
    <property type="match status" value="1"/>
</dbReference>
<dbReference type="Pfam" id="PF01416">
    <property type="entry name" value="PseudoU_synth_1"/>
    <property type="match status" value="2"/>
</dbReference>
<keyword evidence="3 4" id="KW-0413">Isomerase</keyword>
<dbReference type="InterPro" id="IPR020094">
    <property type="entry name" value="TruA/RsuA/RluB/E/F_N"/>
</dbReference>
<protein>
    <recommendedName>
        <fullName evidence="4">tRNA pseudouridine synthase A</fullName>
        <ecNumber evidence="4">5.4.99.12</ecNumber>
    </recommendedName>
    <alternativeName>
        <fullName evidence="4">tRNA pseudouridine(38-40) synthase</fullName>
    </alternativeName>
    <alternativeName>
        <fullName evidence="4">tRNA pseudouridylate synthase I</fullName>
    </alternativeName>
    <alternativeName>
        <fullName evidence="4">tRNA-uridine isomerase I</fullName>
    </alternativeName>
</protein>
<evidence type="ECO:0000256" key="5">
    <source>
        <dbReference type="PIRSR" id="PIRSR001430-1"/>
    </source>
</evidence>
<keyword evidence="2 4" id="KW-0819">tRNA processing</keyword>
<dbReference type="SUPFAM" id="SSF55120">
    <property type="entry name" value="Pseudouridine synthase"/>
    <property type="match status" value="1"/>
</dbReference>